<name>A0ABS8PHH3_9PSEU</name>
<evidence type="ECO:0000256" key="1">
    <source>
        <dbReference type="ARBA" id="ARBA00023172"/>
    </source>
</evidence>
<evidence type="ECO:0000313" key="3">
    <source>
        <dbReference type="EMBL" id="MCD2197695.1"/>
    </source>
</evidence>
<keyword evidence="1" id="KW-0233">DNA recombination</keyword>
<gene>
    <name evidence="3" type="ORF">LQ327_30420</name>
</gene>
<feature type="region of interest" description="Disordered" evidence="2">
    <location>
        <begin position="74"/>
        <end position="110"/>
    </location>
</feature>
<dbReference type="Gene3D" id="1.10.443.10">
    <property type="entry name" value="Intergrase catalytic core"/>
    <property type="match status" value="1"/>
</dbReference>
<dbReference type="EMBL" id="JAJNDB010000009">
    <property type="protein sequence ID" value="MCD2197695.1"/>
    <property type="molecule type" value="Genomic_DNA"/>
</dbReference>
<protein>
    <recommendedName>
        <fullName evidence="5">Phage integrase family protein</fullName>
    </recommendedName>
</protein>
<sequence>MTCGLDPESSALNARDLALILIGYAAALRRSDLARLDLDDLTIDEHGLSLRLRRSRIDQDNAGAVVGIAADETVPAPPLTSGRRGARTWPEPASPATPRGDPSTAPTRTHLTIPPARLSGRAINDIIARVEHRALYTRPCWLVTPDTRRVLAVLGAAWATRVIAREDNA</sequence>
<dbReference type="InterPro" id="IPR013762">
    <property type="entry name" value="Integrase-like_cat_sf"/>
</dbReference>
<evidence type="ECO:0000256" key="2">
    <source>
        <dbReference type="SAM" id="MobiDB-lite"/>
    </source>
</evidence>
<reference evidence="3 4" key="1">
    <citation type="submission" date="2021-11" db="EMBL/GenBank/DDBJ databases">
        <title>Draft genome sequence of Actinomycetospora sp. SF1 isolated from the rhizosphere soil.</title>
        <authorList>
            <person name="Duangmal K."/>
            <person name="Chantavorakit T."/>
        </authorList>
    </citation>
    <scope>NUCLEOTIDE SEQUENCE [LARGE SCALE GENOMIC DNA]</scope>
    <source>
        <strain evidence="3 4">TBRC 5722</strain>
    </source>
</reference>
<evidence type="ECO:0008006" key="5">
    <source>
        <dbReference type="Google" id="ProtNLM"/>
    </source>
</evidence>
<accession>A0ABS8PHH3</accession>
<proteinExistence type="predicted"/>
<dbReference type="SUPFAM" id="SSF56349">
    <property type="entry name" value="DNA breaking-rejoining enzymes"/>
    <property type="match status" value="1"/>
</dbReference>
<dbReference type="InterPro" id="IPR011010">
    <property type="entry name" value="DNA_brk_join_enz"/>
</dbReference>
<keyword evidence="4" id="KW-1185">Reference proteome</keyword>
<organism evidence="3 4">
    <name type="scientific">Actinomycetospora endophytica</name>
    <dbReference type="NCBI Taxonomy" id="2291215"/>
    <lineage>
        <taxon>Bacteria</taxon>
        <taxon>Bacillati</taxon>
        <taxon>Actinomycetota</taxon>
        <taxon>Actinomycetes</taxon>
        <taxon>Pseudonocardiales</taxon>
        <taxon>Pseudonocardiaceae</taxon>
        <taxon>Actinomycetospora</taxon>
    </lineage>
</organism>
<dbReference type="RefSeq" id="WP_230739963.1">
    <property type="nucleotide sequence ID" value="NZ_JAJNDB010000009.1"/>
</dbReference>
<comment type="caution">
    <text evidence="3">The sequence shown here is derived from an EMBL/GenBank/DDBJ whole genome shotgun (WGS) entry which is preliminary data.</text>
</comment>
<evidence type="ECO:0000313" key="4">
    <source>
        <dbReference type="Proteomes" id="UP001199469"/>
    </source>
</evidence>
<dbReference type="Proteomes" id="UP001199469">
    <property type="component" value="Unassembled WGS sequence"/>
</dbReference>